<evidence type="ECO:0000259" key="2">
    <source>
        <dbReference type="SMART" id="SM00849"/>
    </source>
</evidence>
<dbReference type="Proteomes" id="UP000321154">
    <property type="component" value="Unassembled WGS sequence"/>
</dbReference>
<dbReference type="EMBL" id="JACGWW010000001">
    <property type="protein sequence ID" value="MBA8813052.1"/>
    <property type="molecule type" value="Genomic_DNA"/>
</dbReference>
<feature type="domain" description="Metallo-beta-lactamase" evidence="2">
    <location>
        <begin position="54"/>
        <end position="268"/>
    </location>
</feature>
<dbReference type="SUPFAM" id="SSF56281">
    <property type="entry name" value="Metallo-hydrolase/oxidoreductase"/>
    <property type="match status" value="1"/>
</dbReference>
<dbReference type="OrthoDB" id="2971563at2"/>
<accession>A0A7W3JHT1</accession>
<proteinExistence type="predicted"/>
<dbReference type="InterPro" id="IPR050855">
    <property type="entry name" value="NDM-1-like"/>
</dbReference>
<dbReference type="EMBL" id="BJUV01000063">
    <property type="protein sequence ID" value="GEK84789.1"/>
    <property type="molecule type" value="Genomic_DNA"/>
</dbReference>
<evidence type="ECO:0000256" key="1">
    <source>
        <dbReference type="SAM" id="MobiDB-lite"/>
    </source>
</evidence>
<evidence type="ECO:0000313" key="6">
    <source>
        <dbReference type="Proteomes" id="UP000321154"/>
    </source>
</evidence>
<evidence type="ECO:0000313" key="5">
    <source>
        <dbReference type="EMBL" id="MBA8813055.1"/>
    </source>
</evidence>
<sequence length="349" mass="37150">MTDAASRPVPPAPPVPVSRAQAGAVRRGELPGVEEVRHGVWSVAFEFGDGIDDHSLGYVVEGSDGALTVIDPGWDVDRNLERLEQALAGVGHTIADVELIAVTHLHADHLGGAEALRRASGARIALHPAEQRALAERTADAAAADDDIARWGAPDHDREALVASWGSGRRLPEVTADLLLADGDELPIAGRRLRAVHTPGHTAGHLCFVEPEQRLVFTGDHVLPRINPGIGLGGRTAGNPLTDYLSSLDRMVALDVAGPDALEVCPGHEYRFVGLRERAEALIGHRADRTRDAAAALDSLDRPTVWQVAERMSWSGGIASLHGYRLGSALAQTEWHVQALGRAGELRPA</sequence>
<dbReference type="CDD" id="cd06262">
    <property type="entry name" value="metallo-hydrolase-like_MBL-fold"/>
    <property type="match status" value="1"/>
</dbReference>
<evidence type="ECO:0000313" key="3">
    <source>
        <dbReference type="EMBL" id="GEK84789.1"/>
    </source>
</evidence>
<gene>
    <name evidence="3" type="primary">ampC</name>
    <name evidence="4" type="ORF">FB463_001276</name>
    <name evidence="5" type="ORF">FB463_001304</name>
    <name evidence="3" type="ORF">FFA01_30980</name>
</gene>
<dbReference type="Pfam" id="PF00753">
    <property type="entry name" value="Lactamase_B"/>
    <property type="match status" value="1"/>
</dbReference>
<keyword evidence="5" id="KW-0378">Hydrolase</keyword>
<organism evidence="5 7">
    <name type="scientific">Frigoribacterium faeni</name>
    <dbReference type="NCBI Taxonomy" id="145483"/>
    <lineage>
        <taxon>Bacteria</taxon>
        <taxon>Bacillati</taxon>
        <taxon>Actinomycetota</taxon>
        <taxon>Actinomycetes</taxon>
        <taxon>Micrococcales</taxon>
        <taxon>Microbacteriaceae</taxon>
        <taxon>Frigoribacterium</taxon>
    </lineage>
</organism>
<evidence type="ECO:0000313" key="7">
    <source>
        <dbReference type="Proteomes" id="UP000522688"/>
    </source>
</evidence>
<dbReference type="Gene3D" id="3.60.15.10">
    <property type="entry name" value="Ribonuclease Z/Hydroxyacylglutathione hydrolase-like"/>
    <property type="match status" value="1"/>
</dbReference>
<evidence type="ECO:0000313" key="4">
    <source>
        <dbReference type="EMBL" id="MBA8813052.1"/>
    </source>
</evidence>
<feature type="region of interest" description="Disordered" evidence="1">
    <location>
        <begin position="1"/>
        <end position="24"/>
    </location>
</feature>
<name>A0A7W3JHT1_9MICO</name>
<dbReference type="RefSeq" id="WP_146857103.1">
    <property type="nucleotide sequence ID" value="NZ_BAAAHR010000002.1"/>
</dbReference>
<protein>
    <submittedName>
        <fullName evidence="5">Glyoxylase-like metal-dependent hydrolase (Beta-lactamase superfamily II)</fullName>
    </submittedName>
    <submittedName>
        <fullName evidence="3">MBL fold metallo-hydrolase</fullName>
    </submittedName>
</protein>
<comment type="caution">
    <text evidence="5">The sequence shown here is derived from an EMBL/GenBank/DDBJ whole genome shotgun (WGS) entry which is preliminary data.</text>
</comment>
<reference evidence="5 7" key="2">
    <citation type="submission" date="2020-07" db="EMBL/GenBank/DDBJ databases">
        <title>Sequencing the genomes of 1000 actinobacteria strains.</title>
        <authorList>
            <person name="Klenk H.-P."/>
        </authorList>
    </citation>
    <scope>NUCLEOTIDE SEQUENCE [LARGE SCALE GENOMIC DNA]</scope>
    <source>
        <strain evidence="5 7">DSM 10309</strain>
    </source>
</reference>
<dbReference type="InterPro" id="IPR001279">
    <property type="entry name" value="Metallo-B-lactamas"/>
</dbReference>
<dbReference type="Proteomes" id="UP000522688">
    <property type="component" value="Unassembled WGS sequence"/>
</dbReference>
<dbReference type="AlphaFoldDB" id="A0A7W3JHT1"/>
<dbReference type="PANTHER" id="PTHR42951:SF4">
    <property type="entry name" value="ACYL-COENZYME A THIOESTERASE MBLAC2"/>
    <property type="match status" value="1"/>
</dbReference>
<dbReference type="PANTHER" id="PTHR42951">
    <property type="entry name" value="METALLO-BETA-LACTAMASE DOMAIN-CONTAINING"/>
    <property type="match status" value="1"/>
</dbReference>
<dbReference type="EMBL" id="JACGWW010000002">
    <property type="protein sequence ID" value="MBA8813055.1"/>
    <property type="molecule type" value="Genomic_DNA"/>
</dbReference>
<dbReference type="InterPro" id="IPR036866">
    <property type="entry name" value="RibonucZ/Hydroxyglut_hydro"/>
</dbReference>
<reference evidence="3 6" key="1">
    <citation type="submission" date="2019-07" db="EMBL/GenBank/DDBJ databases">
        <title>Whole genome shotgun sequence of Frigoribacterium faeni NBRC 103066.</title>
        <authorList>
            <person name="Hosoyama A."/>
            <person name="Uohara A."/>
            <person name="Ohji S."/>
            <person name="Ichikawa N."/>
        </authorList>
    </citation>
    <scope>NUCLEOTIDE SEQUENCE [LARGE SCALE GENOMIC DNA]</scope>
    <source>
        <strain evidence="3 6">NBRC 103066</strain>
    </source>
</reference>
<keyword evidence="6" id="KW-1185">Reference proteome</keyword>
<dbReference type="GO" id="GO:0016787">
    <property type="term" value="F:hydrolase activity"/>
    <property type="evidence" value="ECO:0007669"/>
    <property type="project" value="UniProtKB-KW"/>
</dbReference>
<dbReference type="SMART" id="SM00849">
    <property type="entry name" value="Lactamase_B"/>
    <property type="match status" value="1"/>
</dbReference>